<evidence type="ECO:0008006" key="3">
    <source>
        <dbReference type="Google" id="ProtNLM"/>
    </source>
</evidence>
<name>A0A0G1JAV1_UNCKA</name>
<evidence type="ECO:0000313" key="2">
    <source>
        <dbReference type="Proteomes" id="UP000034783"/>
    </source>
</evidence>
<organism evidence="1 2">
    <name type="scientific">candidate division WWE3 bacterium GW2011_GWB1_44_4</name>
    <dbReference type="NCBI Taxonomy" id="1619116"/>
    <lineage>
        <taxon>Bacteria</taxon>
        <taxon>Katanobacteria</taxon>
    </lineage>
</organism>
<proteinExistence type="predicted"/>
<dbReference type="EMBL" id="LCJD01000042">
    <property type="protein sequence ID" value="KKT68488.1"/>
    <property type="molecule type" value="Genomic_DNA"/>
</dbReference>
<accession>A0A0G1JAV1</accession>
<sequence length="152" mass="16939">MPQAISSKDLASSVKTTESKRALLLELEAFALSVDTYLAGNTPLPENLYPVLLSIPQFRDAIMSKNVDRAWLDAVKKQLQVLPEVKIDIATEPSPELYLFAYNWVAEHVDASSIVDLTKADNLTGGIRLAYKGRYIDMSLDKLIKETLNEKV</sequence>
<gene>
    <name evidence="1" type="ORF">UW65_C0042G0003</name>
</gene>
<evidence type="ECO:0000313" key="1">
    <source>
        <dbReference type="EMBL" id="KKT68488.1"/>
    </source>
</evidence>
<dbReference type="AlphaFoldDB" id="A0A0G1JAV1"/>
<dbReference type="Proteomes" id="UP000034783">
    <property type="component" value="Unassembled WGS sequence"/>
</dbReference>
<reference evidence="1 2" key="1">
    <citation type="journal article" date="2015" name="Nature">
        <title>rRNA introns, odd ribosomes, and small enigmatic genomes across a large radiation of phyla.</title>
        <authorList>
            <person name="Brown C.T."/>
            <person name="Hug L.A."/>
            <person name="Thomas B.C."/>
            <person name="Sharon I."/>
            <person name="Castelle C.J."/>
            <person name="Singh A."/>
            <person name="Wilkins M.J."/>
            <person name="Williams K.H."/>
            <person name="Banfield J.F."/>
        </authorList>
    </citation>
    <scope>NUCLEOTIDE SEQUENCE [LARGE SCALE GENOMIC DNA]</scope>
</reference>
<comment type="caution">
    <text evidence="1">The sequence shown here is derived from an EMBL/GenBank/DDBJ whole genome shotgun (WGS) entry which is preliminary data.</text>
</comment>
<protein>
    <recommendedName>
        <fullName evidence="3">F-type ATPase subunit delta</fullName>
    </recommendedName>
</protein>